<dbReference type="PANTHER" id="PTHR38049:SF1">
    <property type="entry name" value="PROTEIN KINASE DOMAIN-CONTAINING PROTEIN"/>
    <property type="match status" value="1"/>
</dbReference>
<reference evidence="2" key="1">
    <citation type="submission" date="2022-07" db="EMBL/GenBank/DDBJ databases">
        <title>Draft genome sequence of Zalerion maritima ATCC 34329, a (micro)plastics degrading marine fungus.</title>
        <authorList>
            <person name="Paco A."/>
            <person name="Goncalves M.F.M."/>
            <person name="Rocha-Santos T.A.P."/>
            <person name="Alves A."/>
        </authorList>
    </citation>
    <scope>NUCLEOTIDE SEQUENCE</scope>
    <source>
        <strain evidence="2">ATCC 34329</strain>
    </source>
</reference>
<feature type="chain" id="PRO_5042204914" evidence="1">
    <location>
        <begin position="21"/>
        <end position="214"/>
    </location>
</feature>
<accession>A0AAD5WMH9</accession>
<organism evidence="2 3">
    <name type="scientific">Zalerion maritima</name>
    <dbReference type="NCBI Taxonomy" id="339359"/>
    <lineage>
        <taxon>Eukaryota</taxon>
        <taxon>Fungi</taxon>
        <taxon>Dikarya</taxon>
        <taxon>Ascomycota</taxon>
        <taxon>Pezizomycotina</taxon>
        <taxon>Sordariomycetes</taxon>
        <taxon>Lulworthiomycetidae</taxon>
        <taxon>Lulworthiales</taxon>
        <taxon>Lulworthiaceae</taxon>
        <taxon>Zalerion</taxon>
    </lineage>
</organism>
<keyword evidence="1" id="KW-0732">Signal</keyword>
<proteinExistence type="predicted"/>
<evidence type="ECO:0000313" key="2">
    <source>
        <dbReference type="EMBL" id="KAJ2890214.1"/>
    </source>
</evidence>
<dbReference type="PANTHER" id="PTHR38049">
    <property type="entry name" value="RICIN B LECTIN DOMAIN-CONTAINING PROTEIN"/>
    <property type="match status" value="1"/>
</dbReference>
<protein>
    <submittedName>
        <fullName evidence="2">Uncharacterized protein</fullName>
    </submittedName>
</protein>
<comment type="caution">
    <text evidence="2">The sequence shown here is derived from an EMBL/GenBank/DDBJ whole genome shotgun (WGS) entry which is preliminary data.</text>
</comment>
<evidence type="ECO:0000313" key="3">
    <source>
        <dbReference type="Proteomes" id="UP001201980"/>
    </source>
</evidence>
<dbReference type="Proteomes" id="UP001201980">
    <property type="component" value="Unassembled WGS sequence"/>
</dbReference>
<dbReference type="EMBL" id="JAKWBI020001675">
    <property type="protein sequence ID" value="KAJ2890214.1"/>
    <property type="molecule type" value="Genomic_DNA"/>
</dbReference>
<dbReference type="AlphaFoldDB" id="A0AAD5WMH9"/>
<sequence>MVLGLLVLTSIPTVVGVAEAISAQKQQNEQMKDRIKFNLSADSLGDQAFCVLADNQIFIDHPAAPVLGYRFNGYFFTYPSEEKHMGLVSLISDEPPMLNWLYADRDSGSVRYGGRADTLEQHIGPWGWCGDDEEFLTYKGCDVFLAVEQDEDTATSSDGSGGGDGKRSRRWSIHLHPKVIGLDGDMFKGRTGVQTRLRRHMALGVKSSFLKRDE</sequence>
<name>A0AAD5WMH9_9PEZI</name>
<feature type="signal peptide" evidence="1">
    <location>
        <begin position="1"/>
        <end position="20"/>
    </location>
</feature>
<gene>
    <name evidence="2" type="ORF">MKZ38_002260</name>
</gene>
<evidence type="ECO:0000256" key="1">
    <source>
        <dbReference type="SAM" id="SignalP"/>
    </source>
</evidence>
<keyword evidence="3" id="KW-1185">Reference proteome</keyword>